<dbReference type="GO" id="GO:0005737">
    <property type="term" value="C:cytoplasm"/>
    <property type="evidence" value="ECO:0007669"/>
    <property type="project" value="TreeGrafter"/>
</dbReference>
<feature type="domain" description="Myosin motor" evidence="9">
    <location>
        <begin position="1"/>
        <end position="304"/>
    </location>
</feature>
<dbReference type="InterPro" id="IPR036961">
    <property type="entry name" value="Kinesin_motor_dom_sf"/>
</dbReference>
<dbReference type="GO" id="GO:0016020">
    <property type="term" value="C:membrane"/>
    <property type="evidence" value="ECO:0007669"/>
    <property type="project" value="TreeGrafter"/>
</dbReference>
<dbReference type="AlphaFoldDB" id="A0A0C2CGW4"/>
<dbReference type="Gene3D" id="3.40.850.10">
    <property type="entry name" value="Kinesin motor domain"/>
    <property type="match status" value="1"/>
</dbReference>
<evidence type="ECO:0000256" key="6">
    <source>
        <dbReference type="ARBA" id="ARBA00023175"/>
    </source>
</evidence>
<evidence type="ECO:0000256" key="2">
    <source>
        <dbReference type="ARBA" id="ARBA00022741"/>
    </source>
</evidence>
<keyword evidence="5 8" id="KW-0518">Myosin</keyword>
<dbReference type="InterPro" id="IPR001609">
    <property type="entry name" value="Myosin_head_motor_dom-like"/>
</dbReference>
<accession>A0A0C2CGW4</accession>
<name>A0A0C2CGW4_9BILA</name>
<dbReference type="FunFam" id="1.10.10.820:FF:000001">
    <property type="entry name" value="Myosin heavy chain"/>
    <property type="match status" value="1"/>
</dbReference>
<dbReference type="PANTHER" id="PTHR13140:SF857">
    <property type="entry name" value="MYOSIN-11"/>
    <property type="match status" value="1"/>
</dbReference>
<dbReference type="PRINTS" id="PR00193">
    <property type="entry name" value="MYOSINHEAVY"/>
</dbReference>
<dbReference type="GO" id="GO:0000146">
    <property type="term" value="F:microfilament motor activity"/>
    <property type="evidence" value="ECO:0007669"/>
    <property type="project" value="TreeGrafter"/>
</dbReference>
<keyword evidence="11" id="KW-1185">Reference proteome</keyword>
<keyword evidence="7 8" id="KW-0009">Actin-binding</keyword>
<dbReference type="PANTHER" id="PTHR13140">
    <property type="entry name" value="MYOSIN"/>
    <property type="match status" value="1"/>
</dbReference>
<evidence type="ECO:0000256" key="3">
    <source>
        <dbReference type="ARBA" id="ARBA00022840"/>
    </source>
</evidence>
<dbReference type="Gene3D" id="1.10.10.820">
    <property type="match status" value="1"/>
</dbReference>
<keyword evidence="4" id="KW-0175">Coiled coil</keyword>
<dbReference type="GO" id="GO:0051015">
    <property type="term" value="F:actin filament binding"/>
    <property type="evidence" value="ECO:0007669"/>
    <property type="project" value="TreeGrafter"/>
</dbReference>
<dbReference type="OrthoDB" id="312459at2759"/>
<proteinExistence type="inferred from homology"/>
<gene>
    <name evidence="10" type="ORF">ANCDUO_14214</name>
</gene>
<dbReference type="GO" id="GO:0016459">
    <property type="term" value="C:myosin complex"/>
    <property type="evidence" value="ECO:0007669"/>
    <property type="project" value="UniProtKB-KW"/>
</dbReference>
<evidence type="ECO:0000256" key="7">
    <source>
        <dbReference type="ARBA" id="ARBA00023203"/>
    </source>
</evidence>
<comment type="caution">
    <text evidence="8">Lacks conserved residue(s) required for the propagation of feature annotation.</text>
</comment>
<protein>
    <submittedName>
        <fullName evidence="10">Myosin head</fullName>
    </submittedName>
</protein>
<dbReference type="GO" id="GO:0007015">
    <property type="term" value="P:actin filament organization"/>
    <property type="evidence" value="ECO:0007669"/>
    <property type="project" value="TreeGrafter"/>
</dbReference>
<dbReference type="Proteomes" id="UP000054047">
    <property type="component" value="Unassembled WGS sequence"/>
</dbReference>
<evidence type="ECO:0000256" key="1">
    <source>
        <dbReference type="ARBA" id="ARBA00008314"/>
    </source>
</evidence>
<evidence type="ECO:0000313" key="10">
    <source>
        <dbReference type="EMBL" id="KIH55623.1"/>
    </source>
</evidence>
<evidence type="ECO:0000256" key="8">
    <source>
        <dbReference type="PROSITE-ProRule" id="PRU00782"/>
    </source>
</evidence>
<comment type="similarity">
    <text evidence="1 8">Belongs to the TRAFAC class myosin-kinesin ATPase superfamily. Myosin family.</text>
</comment>
<dbReference type="Gene3D" id="1.20.120.720">
    <property type="entry name" value="Myosin VI head, motor domain, U50 subdomain"/>
    <property type="match status" value="1"/>
</dbReference>
<evidence type="ECO:0000313" key="11">
    <source>
        <dbReference type="Proteomes" id="UP000054047"/>
    </source>
</evidence>
<dbReference type="SMART" id="SM00242">
    <property type="entry name" value="MYSc"/>
    <property type="match status" value="1"/>
</dbReference>
<organism evidence="10 11">
    <name type="scientific">Ancylostoma duodenale</name>
    <dbReference type="NCBI Taxonomy" id="51022"/>
    <lineage>
        <taxon>Eukaryota</taxon>
        <taxon>Metazoa</taxon>
        <taxon>Ecdysozoa</taxon>
        <taxon>Nematoda</taxon>
        <taxon>Chromadorea</taxon>
        <taxon>Rhabditida</taxon>
        <taxon>Rhabditina</taxon>
        <taxon>Rhabditomorpha</taxon>
        <taxon>Strongyloidea</taxon>
        <taxon>Ancylostomatidae</taxon>
        <taxon>Ancylostomatinae</taxon>
        <taxon>Ancylostoma</taxon>
    </lineage>
</organism>
<dbReference type="EMBL" id="KN737025">
    <property type="protein sequence ID" value="KIH55623.1"/>
    <property type="molecule type" value="Genomic_DNA"/>
</dbReference>
<dbReference type="SUPFAM" id="SSF52540">
    <property type="entry name" value="P-loop containing nucleoside triphosphate hydrolases"/>
    <property type="match status" value="1"/>
</dbReference>
<keyword evidence="3 8" id="KW-0067">ATP-binding</keyword>
<feature type="binding site" evidence="8">
    <location>
        <begin position="34"/>
        <end position="41"/>
    </location>
    <ligand>
        <name>ATP</name>
        <dbReference type="ChEBI" id="CHEBI:30616"/>
    </ligand>
</feature>
<dbReference type="PROSITE" id="PS51456">
    <property type="entry name" value="MYOSIN_MOTOR"/>
    <property type="match status" value="1"/>
</dbReference>
<evidence type="ECO:0000256" key="5">
    <source>
        <dbReference type="ARBA" id="ARBA00023123"/>
    </source>
</evidence>
<keyword evidence="2 8" id="KW-0547">Nucleotide-binding</keyword>
<dbReference type="GO" id="GO:0005524">
    <property type="term" value="F:ATP binding"/>
    <property type="evidence" value="ECO:0007669"/>
    <property type="project" value="UniProtKB-UniRule"/>
</dbReference>
<evidence type="ECO:0000256" key="4">
    <source>
        <dbReference type="ARBA" id="ARBA00023054"/>
    </source>
</evidence>
<sequence length="304" mass="33212">MSTYRTGVADMYPHIYTVAQSAYDGILRGIQALGESGAGKTENTKRIIEYVLECSAPCSSKQQHASNGVANGYVDYGSSVGSDVVSSGVLLEAFGSARTTHNNNSSRFVGALDLLEKSRVVNQNQGNRNFHVFYQLLSNAFSDEMRKQLLLTKPANQYKFLNQGNVAIDKEIDDAGDGLLTSRAMDRLGITSDEKMDVYSIVAACLLIGEIKFGERSGLDMSYVDGNAEIDAVTTLLGVKSSRLIEALTQPSIKVGDKVIRKNQNMQKSVFSAAALAKVLYERIFRWLLDKCNEAISESTSMLE</sequence>
<dbReference type="InterPro" id="IPR027417">
    <property type="entry name" value="P-loop_NTPase"/>
</dbReference>
<keyword evidence="6 8" id="KW-0505">Motor protein</keyword>
<dbReference type="Pfam" id="PF00063">
    <property type="entry name" value="Myosin_head"/>
    <property type="match status" value="1"/>
</dbReference>
<reference evidence="10 11" key="1">
    <citation type="submission" date="2013-12" db="EMBL/GenBank/DDBJ databases">
        <title>Draft genome of the parsitic nematode Ancylostoma duodenale.</title>
        <authorList>
            <person name="Mitreva M."/>
        </authorList>
    </citation>
    <scope>NUCLEOTIDE SEQUENCE [LARGE SCALE GENOMIC DNA]</scope>
    <source>
        <strain evidence="10 11">Zhejiang</strain>
    </source>
</reference>
<evidence type="ECO:0000259" key="9">
    <source>
        <dbReference type="PROSITE" id="PS51456"/>
    </source>
</evidence>